<evidence type="ECO:0000256" key="3">
    <source>
        <dbReference type="ARBA" id="ARBA00022824"/>
    </source>
</evidence>
<comment type="subcellular location">
    <subcellularLocation>
        <location evidence="1">Endoplasmic reticulum</location>
    </subcellularLocation>
</comment>
<keyword evidence="2 5" id="KW-0732">Signal</keyword>
<organism evidence="7 8">
    <name type="scientific">Oesophagostomum dentatum</name>
    <name type="common">Nodular worm</name>
    <dbReference type="NCBI Taxonomy" id="61180"/>
    <lineage>
        <taxon>Eukaryota</taxon>
        <taxon>Metazoa</taxon>
        <taxon>Ecdysozoa</taxon>
        <taxon>Nematoda</taxon>
        <taxon>Chromadorea</taxon>
        <taxon>Rhabditida</taxon>
        <taxon>Rhabditina</taxon>
        <taxon>Rhabditomorpha</taxon>
        <taxon>Strongyloidea</taxon>
        <taxon>Strongylidae</taxon>
        <taxon>Oesophagostomum</taxon>
    </lineage>
</organism>
<dbReference type="EMBL" id="KN553633">
    <property type="protein sequence ID" value="KHJ89895.1"/>
    <property type="molecule type" value="Genomic_DNA"/>
</dbReference>
<dbReference type="GO" id="GO:0030968">
    <property type="term" value="P:endoplasmic reticulum unfolded protein response"/>
    <property type="evidence" value="ECO:0007669"/>
    <property type="project" value="InterPro"/>
</dbReference>
<dbReference type="GO" id="GO:0030970">
    <property type="term" value="P:retrograde protein transport, ER to cytosol"/>
    <property type="evidence" value="ECO:0007669"/>
    <property type="project" value="TreeGrafter"/>
</dbReference>
<evidence type="ECO:0000256" key="4">
    <source>
        <dbReference type="ARBA" id="ARBA00023157"/>
    </source>
</evidence>
<keyword evidence="8" id="KW-1185">Reference proteome</keyword>
<evidence type="ECO:0000259" key="6">
    <source>
        <dbReference type="PROSITE" id="PS51914"/>
    </source>
</evidence>
<dbReference type="InterPro" id="IPR045149">
    <property type="entry name" value="OS-9-like"/>
</dbReference>
<dbReference type="SUPFAM" id="SSF50911">
    <property type="entry name" value="Mannose 6-phosphate receptor domain"/>
    <property type="match status" value="1"/>
</dbReference>
<reference evidence="7 8" key="1">
    <citation type="submission" date="2014-03" db="EMBL/GenBank/DDBJ databases">
        <title>Draft genome of the hookworm Oesophagostomum dentatum.</title>
        <authorList>
            <person name="Mitreva M."/>
        </authorList>
    </citation>
    <scope>NUCLEOTIDE SEQUENCE [LARGE SCALE GENOMIC DNA]</scope>
    <source>
        <strain evidence="7 8">OD-Hann</strain>
    </source>
</reference>
<protein>
    <recommendedName>
        <fullName evidence="6">MRH domain-containing protein</fullName>
    </recommendedName>
</protein>
<evidence type="ECO:0000256" key="2">
    <source>
        <dbReference type="ARBA" id="ARBA00022729"/>
    </source>
</evidence>
<keyword evidence="3" id="KW-0256">Endoplasmic reticulum</keyword>
<keyword evidence="4" id="KW-1015">Disulfide bond</keyword>
<name>A0A0B1T3B2_OESDE</name>
<dbReference type="PANTHER" id="PTHR15414:SF5">
    <property type="entry name" value="PROTEIN OS-9"/>
    <property type="match status" value="1"/>
</dbReference>
<evidence type="ECO:0000256" key="5">
    <source>
        <dbReference type="SAM" id="SignalP"/>
    </source>
</evidence>
<dbReference type="Proteomes" id="UP000053660">
    <property type="component" value="Unassembled WGS sequence"/>
</dbReference>
<dbReference type="PROSITE" id="PS51914">
    <property type="entry name" value="MRH"/>
    <property type="match status" value="1"/>
</dbReference>
<sequence>MLLLSIVVVTSVLLSILPVECSSGWYDIDEVRNTLYEPDISTVLSGLSPSFNLSTVTTDNKDSLLKKIYEDLPLRDDKNYVFVRSKTGQLFACKLPMVEPPKKAEEISYNPKYLAELVSASFYIKNCISKDLGWWKYKLCRGVDVKQWHGANRLMYLEEQYEGGTPCDLPDKKSARKTAVRYECDPLLSTSEAYIDQVEEAASCEYVITVKVGTLCSLNGFMPPNLNQANEIICQPFVSKEAIAKFLEDIIRKRTAREQAMKLADDALNMIRRIQRRRASMRRTELARDSSTEKSALRSYIDKEYNRAVERYVSIAVSDAYDYANIHDQDAGNLWYYFHDPTWNKTHFPKSLDYVDIMNAYYNAALKLLNEQVDYSLVQSLFPLLSKNPYNRHENLLLHGALSSTLRSAALQDIPTFFGGDSLLHQVAQNIATGRGIFGFKANNVINAFMIRVREEFRSGAELGMFGESVEEVLAIQYDLEQPFHKLSFFGIGLGKKADVLFEEYYLSVLKSRSLEERENRNTRLLRLMRTTFEQYSQQIFEEQWSAMAELLLYKKREQDAATYGKHTRDIFKNSFFDGKIVMNNADVKEVMSLLNTAGFKVEDVKVQVVSAGELGGRGEPKLSADEMKFLQELVKQQMEDIREMTRINQR</sequence>
<proteinExistence type="predicted"/>
<dbReference type="GO" id="GO:0005788">
    <property type="term" value="C:endoplasmic reticulum lumen"/>
    <property type="evidence" value="ECO:0007669"/>
    <property type="project" value="TreeGrafter"/>
</dbReference>
<feature type="signal peptide" evidence="5">
    <location>
        <begin position="1"/>
        <end position="21"/>
    </location>
</feature>
<dbReference type="InterPro" id="IPR009011">
    <property type="entry name" value="Man6P_isomerase_rcpt-bd_dom_sf"/>
</dbReference>
<accession>A0A0B1T3B2</accession>
<evidence type="ECO:0000313" key="7">
    <source>
        <dbReference type="EMBL" id="KHJ89895.1"/>
    </source>
</evidence>
<dbReference type="OrthoDB" id="448954at2759"/>
<feature type="domain" description="MRH" evidence="6">
    <location>
        <begin position="125"/>
        <end position="218"/>
    </location>
</feature>
<evidence type="ECO:0000313" key="8">
    <source>
        <dbReference type="Proteomes" id="UP000053660"/>
    </source>
</evidence>
<evidence type="ECO:0000256" key="1">
    <source>
        <dbReference type="ARBA" id="ARBA00004240"/>
    </source>
</evidence>
<dbReference type="InterPro" id="IPR044865">
    <property type="entry name" value="MRH_dom"/>
</dbReference>
<dbReference type="AlphaFoldDB" id="A0A0B1T3B2"/>
<dbReference type="Gene3D" id="2.70.130.10">
    <property type="entry name" value="Mannose-6-phosphate receptor binding domain"/>
    <property type="match status" value="1"/>
</dbReference>
<feature type="chain" id="PRO_5002082917" description="MRH domain-containing protein" evidence="5">
    <location>
        <begin position="22"/>
        <end position="651"/>
    </location>
</feature>
<dbReference type="PANTHER" id="PTHR15414">
    <property type="entry name" value="OS-9-RELATED"/>
    <property type="match status" value="1"/>
</dbReference>
<feature type="non-terminal residue" evidence="7">
    <location>
        <position position="651"/>
    </location>
</feature>
<gene>
    <name evidence="7" type="ORF">OESDEN_10271</name>
</gene>